<dbReference type="GO" id="GO:0030246">
    <property type="term" value="F:carbohydrate binding"/>
    <property type="evidence" value="ECO:0007669"/>
    <property type="project" value="InterPro"/>
</dbReference>
<accession>A0AAE3IUQ7</accession>
<organism evidence="2 3">
    <name type="scientific">Perspicuibacillus lycopersici</name>
    <dbReference type="NCBI Taxonomy" id="1325689"/>
    <lineage>
        <taxon>Bacteria</taxon>
        <taxon>Bacillati</taxon>
        <taxon>Bacillota</taxon>
        <taxon>Bacilli</taxon>
        <taxon>Bacillales</taxon>
        <taxon>Bacillaceae</taxon>
        <taxon>Perspicuibacillus</taxon>
    </lineage>
</organism>
<keyword evidence="1" id="KW-1133">Transmembrane helix</keyword>
<evidence type="ECO:0000256" key="1">
    <source>
        <dbReference type="SAM" id="Phobius"/>
    </source>
</evidence>
<sequence length="160" mass="19436">MIGLIIAMILFNIIAFKTNKRLSWNQILHIWMFTIAFQMSFDMMIEFKYFAYWYFGKKIEWQGFLPHFFIVPPVNILFLNLYPFEKSFLRKCLNIIIWDVVLVIYEAITILPKPWGYFHYGWWKLWHAAVLDPILLIILLLYYRLVLYVEAKAINHKSNM</sequence>
<dbReference type="Proteomes" id="UP001209318">
    <property type="component" value="Unassembled WGS sequence"/>
</dbReference>
<dbReference type="EMBL" id="JAOUSF010000005">
    <property type="protein sequence ID" value="MCU9614797.1"/>
    <property type="molecule type" value="Genomic_DNA"/>
</dbReference>
<comment type="caution">
    <text evidence="2">The sequence shown here is derived from an EMBL/GenBank/DDBJ whole genome shotgun (WGS) entry which is preliminary data.</text>
</comment>
<protein>
    <submittedName>
        <fullName evidence="2">Uncharacterized protein</fullName>
    </submittedName>
</protein>
<evidence type="ECO:0000313" key="3">
    <source>
        <dbReference type="Proteomes" id="UP001209318"/>
    </source>
</evidence>
<feature type="transmembrane region" description="Helical" evidence="1">
    <location>
        <begin position="123"/>
        <end position="143"/>
    </location>
</feature>
<feature type="transmembrane region" description="Helical" evidence="1">
    <location>
        <begin position="61"/>
        <end position="81"/>
    </location>
</feature>
<keyword evidence="3" id="KW-1185">Reference proteome</keyword>
<proteinExistence type="predicted"/>
<dbReference type="AlphaFoldDB" id="A0AAE3IUQ7"/>
<dbReference type="SUPFAM" id="SSF49452">
    <property type="entry name" value="Starch-binding domain-like"/>
    <property type="match status" value="1"/>
</dbReference>
<reference evidence="2" key="1">
    <citation type="submission" date="2022-10" db="EMBL/GenBank/DDBJ databases">
        <title>Description of Fervidibacillus gen. nov. in the family Fervidibacillaceae fam. nov. with two species, Fervidibacillus albus sp. nov., and Fervidibacillus halotolerans sp. nov., isolated from tidal flat sediments.</title>
        <authorList>
            <person name="Kwon K.K."/>
            <person name="Yang S.-H."/>
        </authorList>
    </citation>
    <scope>NUCLEOTIDE SEQUENCE</scope>
    <source>
        <strain evidence="2">JCM 19140</strain>
    </source>
</reference>
<feature type="transmembrane region" description="Helical" evidence="1">
    <location>
        <begin position="30"/>
        <end position="55"/>
    </location>
</feature>
<keyword evidence="1" id="KW-0472">Membrane</keyword>
<dbReference type="RefSeq" id="WP_263074118.1">
    <property type="nucleotide sequence ID" value="NZ_JAOUSF010000005.1"/>
</dbReference>
<dbReference type="InterPro" id="IPR013784">
    <property type="entry name" value="Carb-bd-like_fold"/>
</dbReference>
<name>A0AAE3IUQ7_9BACI</name>
<keyword evidence="1" id="KW-0812">Transmembrane</keyword>
<evidence type="ECO:0000313" key="2">
    <source>
        <dbReference type="EMBL" id="MCU9614797.1"/>
    </source>
</evidence>
<feature type="transmembrane region" description="Helical" evidence="1">
    <location>
        <begin position="93"/>
        <end position="111"/>
    </location>
</feature>
<gene>
    <name evidence="2" type="ORF">OEV98_14735</name>
</gene>